<evidence type="ECO:0000313" key="3">
    <source>
        <dbReference type="EMBL" id="CAD8903641.1"/>
    </source>
</evidence>
<proteinExistence type="predicted"/>
<organism evidence="3">
    <name type="scientific">Corethron hystrix</name>
    <dbReference type="NCBI Taxonomy" id="216773"/>
    <lineage>
        <taxon>Eukaryota</taxon>
        <taxon>Sar</taxon>
        <taxon>Stramenopiles</taxon>
        <taxon>Ochrophyta</taxon>
        <taxon>Bacillariophyta</taxon>
        <taxon>Coscinodiscophyceae</taxon>
        <taxon>Corethrophycidae</taxon>
        <taxon>Corethrales</taxon>
        <taxon>Corethraceae</taxon>
        <taxon>Corethron</taxon>
    </lineage>
</organism>
<reference evidence="3" key="1">
    <citation type="submission" date="2021-01" db="EMBL/GenBank/DDBJ databases">
        <authorList>
            <person name="Corre E."/>
            <person name="Pelletier E."/>
            <person name="Niang G."/>
            <person name="Scheremetjew M."/>
            <person name="Finn R."/>
            <person name="Kale V."/>
            <person name="Holt S."/>
            <person name="Cochrane G."/>
            <person name="Meng A."/>
            <person name="Brown T."/>
            <person name="Cohen L."/>
        </authorList>
    </citation>
    <scope>NUCLEOTIDE SEQUENCE</scope>
    <source>
        <strain evidence="3">308</strain>
    </source>
</reference>
<dbReference type="PANTHER" id="PTHR35936:SF17">
    <property type="entry name" value="ARGININE-BINDING EXTRACELLULAR PROTEIN ARTP"/>
    <property type="match status" value="1"/>
</dbReference>
<dbReference type="SMART" id="SM00062">
    <property type="entry name" value="PBPb"/>
    <property type="match status" value="1"/>
</dbReference>
<evidence type="ECO:0000259" key="2">
    <source>
        <dbReference type="SMART" id="SM00062"/>
    </source>
</evidence>
<dbReference type="Pfam" id="PF00497">
    <property type="entry name" value="SBP_bac_3"/>
    <property type="match status" value="1"/>
</dbReference>
<dbReference type="SUPFAM" id="SSF53850">
    <property type="entry name" value="Periplasmic binding protein-like II"/>
    <property type="match status" value="1"/>
</dbReference>
<accession>A0A7S1G2G0</accession>
<feature type="domain" description="Solute-binding protein family 3/N-terminal" evidence="2">
    <location>
        <begin position="20"/>
        <end position="247"/>
    </location>
</feature>
<sequence>MQLFAKAPAAIVRALAPSGVLRAGINLSNILLVTGEDPSGQPQGISPEMARTLAASLDVPLQMVPYANPGLLADAALKDEWDVGLIGAETKRAQTICFTPPYAEIQATYLTRAGSSLQTVDDVDREGIRIAVSRRSAYELWLTENIRYAEIVRTEEPGLEQSKTLFEQTRCDVLAGLRPWLTDKLEAGVFEQDCRLLEGSFTSVQQAIGTPRNRDVGEATLWLEQFVAYAKSSGLVAELIERHKVTGRLSVAMR</sequence>
<gene>
    <name evidence="3" type="ORF">CHYS00102_LOCUS30861</name>
</gene>
<keyword evidence="1" id="KW-0732">Signal</keyword>
<dbReference type="EMBL" id="HBFR01042206">
    <property type="protein sequence ID" value="CAD8903641.1"/>
    <property type="molecule type" value="Transcribed_RNA"/>
</dbReference>
<dbReference type="PANTHER" id="PTHR35936">
    <property type="entry name" value="MEMBRANE-BOUND LYTIC MUREIN TRANSGLYCOSYLASE F"/>
    <property type="match status" value="1"/>
</dbReference>
<protein>
    <recommendedName>
        <fullName evidence="2">Solute-binding protein family 3/N-terminal domain-containing protein</fullName>
    </recommendedName>
</protein>
<dbReference type="InterPro" id="IPR001638">
    <property type="entry name" value="Solute-binding_3/MltF_N"/>
</dbReference>
<name>A0A7S1G2G0_9STRA</name>
<dbReference type="AlphaFoldDB" id="A0A7S1G2G0"/>
<dbReference type="Gene3D" id="3.40.190.10">
    <property type="entry name" value="Periplasmic binding protein-like II"/>
    <property type="match status" value="2"/>
</dbReference>
<evidence type="ECO:0000256" key="1">
    <source>
        <dbReference type="ARBA" id="ARBA00022729"/>
    </source>
</evidence>